<organism evidence="2 3">
    <name type="scientific">Araneus ventricosus</name>
    <name type="common">Orbweaver spider</name>
    <name type="synonym">Epeira ventricosa</name>
    <dbReference type="NCBI Taxonomy" id="182803"/>
    <lineage>
        <taxon>Eukaryota</taxon>
        <taxon>Metazoa</taxon>
        <taxon>Ecdysozoa</taxon>
        <taxon>Arthropoda</taxon>
        <taxon>Chelicerata</taxon>
        <taxon>Arachnida</taxon>
        <taxon>Araneae</taxon>
        <taxon>Araneomorphae</taxon>
        <taxon>Entelegynae</taxon>
        <taxon>Araneoidea</taxon>
        <taxon>Araneidae</taxon>
        <taxon>Araneus</taxon>
    </lineage>
</organism>
<reference evidence="2 3" key="1">
    <citation type="journal article" date="2019" name="Sci. Rep.">
        <title>Orb-weaving spider Araneus ventricosus genome elucidates the spidroin gene catalogue.</title>
        <authorList>
            <person name="Kono N."/>
            <person name="Nakamura H."/>
            <person name="Ohtoshi R."/>
            <person name="Moran D.A.P."/>
            <person name="Shinohara A."/>
            <person name="Yoshida Y."/>
            <person name="Fujiwara M."/>
            <person name="Mori M."/>
            <person name="Tomita M."/>
            <person name="Arakawa K."/>
        </authorList>
    </citation>
    <scope>NUCLEOTIDE SEQUENCE [LARGE SCALE GENOMIC DNA]</scope>
</reference>
<proteinExistence type="predicted"/>
<evidence type="ECO:0000256" key="1">
    <source>
        <dbReference type="SAM" id="MobiDB-lite"/>
    </source>
</evidence>
<dbReference type="EMBL" id="BGPR01005122">
    <property type="protein sequence ID" value="GBN07001.1"/>
    <property type="molecule type" value="Genomic_DNA"/>
</dbReference>
<accession>A0A4Y2KX85</accession>
<feature type="compositionally biased region" description="Basic and acidic residues" evidence="1">
    <location>
        <begin position="75"/>
        <end position="88"/>
    </location>
</feature>
<name>A0A4Y2KX85_ARAVE</name>
<feature type="region of interest" description="Disordered" evidence="1">
    <location>
        <begin position="39"/>
        <end position="88"/>
    </location>
</feature>
<comment type="caution">
    <text evidence="2">The sequence shown here is derived from an EMBL/GenBank/DDBJ whole genome shotgun (WGS) entry which is preliminary data.</text>
</comment>
<dbReference type="Proteomes" id="UP000499080">
    <property type="component" value="Unassembled WGS sequence"/>
</dbReference>
<gene>
    <name evidence="2" type="ORF">AVEN_87477_1</name>
</gene>
<evidence type="ECO:0000313" key="2">
    <source>
        <dbReference type="EMBL" id="GBN07001.1"/>
    </source>
</evidence>
<protein>
    <submittedName>
        <fullName evidence="2">Uncharacterized protein</fullName>
    </submittedName>
</protein>
<keyword evidence="3" id="KW-1185">Reference proteome</keyword>
<dbReference type="AlphaFoldDB" id="A0A4Y2KX85"/>
<feature type="compositionally biased region" description="Polar residues" evidence="1">
    <location>
        <begin position="39"/>
        <end position="54"/>
    </location>
</feature>
<sequence length="88" mass="9445">MYTEIVAHLPSLHNNEVLRSGTGRGHEIIPIKSSTTGLAKLAQHSSQGVQTPSARHQGHAMSKQSLPEVIILSEDDGRSPSRIPKEAA</sequence>
<evidence type="ECO:0000313" key="3">
    <source>
        <dbReference type="Proteomes" id="UP000499080"/>
    </source>
</evidence>